<organism evidence="3 4">
    <name type="scientific">Smittium mucronatum</name>
    <dbReference type="NCBI Taxonomy" id="133383"/>
    <lineage>
        <taxon>Eukaryota</taxon>
        <taxon>Fungi</taxon>
        <taxon>Fungi incertae sedis</taxon>
        <taxon>Zoopagomycota</taxon>
        <taxon>Kickxellomycotina</taxon>
        <taxon>Harpellomycetes</taxon>
        <taxon>Harpellales</taxon>
        <taxon>Legeriomycetaceae</taxon>
        <taxon>Smittium</taxon>
    </lineage>
</organism>
<dbReference type="GO" id="GO:0006281">
    <property type="term" value="P:DNA repair"/>
    <property type="evidence" value="ECO:0007669"/>
    <property type="project" value="TreeGrafter"/>
</dbReference>
<comment type="caution">
    <text evidence="3">The sequence shown here is derived from an EMBL/GenBank/DDBJ whole genome shotgun (WGS) entry which is preliminary data.</text>
</comment>
<dbReference type="Gene3D" id="3.40.50.300">
    <property type="entry name" value="P-loop containing nucleotide triphosphate hydrolases"/>
    <property type="match status" value="1"/>
</dbReference>
<keyword evidence="4" id="KW-1185">Reference proteome</keyword>
<dbReference type="PANTHER" id="PTHR11669">
    <property type="entry name" value="REPLICATION FACTOR C / DNA POLYMERASE III GAMMA-TAU SUBUNIT"/>
    <property type="match status" value="1"/>
</dbReference>
<dbReference type="Proteomes" id="UP000187455">
    <property type="component" value="Unassembled WGS sequence"/>
</dbReference>
<dbReference type="EMBL" id="LSSL01002632">
    <property type="protein sequence ID" value="OLY81245.1"/>
    <property type="molecule type" value="Genomic_DNA"/>
</dbReference>
<gene>
    <name evidence="3" type="ORF">AYI68_g4654</name>
</gene>
<accession>A0A1R0GWM7</accession>
<sequence length="160" mass="18422">MALWVDKDRPNTLEKLTFHQDLTTHLIKMVSPFTFVFLIIVYKLAETSDIPHLMFYGPEGSGKKTRIMALLRQIFGAGAEKIRMDTRSFSTPSSRTVEINMLSSNYHIEINPSDAGIYDRIVVQELVKEIAQTQQVNSSAQKKFKSIHILYTFLNQRKKK</sequence>
<dbReference type="GO" id="GO:0005663">
    <property type="term" value="C:DNA replication factor C complex"/>
    <property type="evidence" value="ECO:0007669"/>
    <property type="project" value="TreeGrafter"/>
</dbReference>
<dbReference type="InterPro" id="IPR050238">
    <property type="entry name" value="DNA_Rep/Repair_Clamp_Loader"/>
</dbReference>
<keyword evidence="2" id="KW-0472">Membrane</keyword>
<dbReference type="SUPFAM" id="SSF52540">
    <property type="entry name" value="P-loop containing nucleoside triphosphate hydrolases"/>
    <property type="match status" value="1"/>
</dbReference>
<dbReference type="PANTHER" id="PTHR11669:SF1">
    <property type="entry name" value="REPLICATION FACTOR C SUBUNIT 3"/>
    <property type="match status" value="1"/>
</dbReference>
<dbReference type="OrthoDB" id="761538at2759"/>
<dbReference type="STRING" id="133383.A0A1R0GWM7"/>
<proteinExistence type="predicted"/>
<protein>
    <submittedName>
        <fullName evidence="3">Replication factor C subunit 5</fullName>
    </submittedName>
</protein>
<evidence type="ECO:0000313" key="3">
    <source>
        <dbReference type="EMBL" id="OLY81245.1"/>
    </source>
</evidence>
<evidence type="ECO:0000313" key="4">
    <source>
        <dbReference type="Proteomes" id="UP000187455"/>
    </source>
</evidence>
<name>A0A1R0GWM7_9FUNG</name>
<dbReference type="GO" id="GO:0003689">
    <property type="term" value="F:DNA clamp loader activity"/>
    <property type="evidence" value="ECO:0007669"/>
    <property type="project" value="TreeGrafter"/>
</dbReference>
<feature type="transmembrane region" description="Helical" evidence="2">
    <location>
        <begin position="26"/>
        <end position="45"/>
    </location>
</feature>
<dbReference type="GO" id="GO:0006261">
    <property type="term" value="P:DNA-templated DNA replication"/>
    <property type="evidence" value="ECO:0007669"/>
    <property type="project" value="TreeGrafter"/>
</dbReference>
<dbReference type="AlphaFoldDB" id="A0A1R0GWM7"/>
<dbReference type="InterPro" id="IPR027417">
    <property type="entry name" value="P-loop_NTPase"/>
</dbReference>
<reference evidence="3 4" key="1">
    <citation type="journal article" date="2016" name="Mol. Biol. Evol.">
        <title>Genome-Wide Survey of Gut Fungi (Harpellales) Reveals the First Horizontally Transferred Ubiquitin Gene from a Mosquito Host.</title>
        <authorList>
            <person name="Wang Y."/>
            <person name="White M.M."/>
            <person name="Kvist S."/>
            <person name="Moncalvo J.M."/>
        </authorList>
    </citation>
    <scope>NUCLEOTIDE SEQUENCE [LARGE SCALE GENOMIC DNA]</scope>
    <source>
        <strain evidence="3 4">ALG-7-W6</strain>
    </source>
</reference>
<keyword evidence="2" id="KW-1133">Transmembrane helix</keyword>
<dbReference type="GO" id="GO:0005634">
    <property type="term" value="C:nucleus"/>
    <property type="evidence" value="ECO:0007669"/>
    <property type="project" value="TreeGrafter"/>
</dbReference>
<evidence type="ECO:0000256" key="2">
    <source>
        <dbReference type="SAM" id="Phobius"/>
    </source>
</evidence>
<keyword evidence="1" id="KW-0235">DNA replication</keyword>
<evidence type="ECO:0000256" key="1">
    <source>
        <dbReference type="ARBA" id="ARBA00022705"/>
    </source>
</evidence>
<keyword evidence="2" id="KW-0812">Transmembrane</keyword>